<dbReference type="EMBL" id="JAAVTX010000005">
    <property type="protein sequence ID" value="NKE46956.1"/>
    <property type="molecule type" value="Genomic_DNA"/>
</dbReference>
<accession>A0ABX1F3L8</accession>
<dbReference type="RefSeq" id="WP_168051714.1">
    <property type="nucleotide sequence ID" value="NZ_JAATJR010000005.1"/>
</dbReference>
<evidence type="ECO:0000313" key="1">
    <source>
        <dbReference type="EMBL" id="NKE46956.1"/>
    </source>
</evidence>
<sequence>MSTDPATELLPPLVEEGFIHLHAAETAAQIPADALAGFAAFAASWDGMALDQHMADGGRYRRRRHAVLSARAGTPGLVREADAPHWQAVDHNPLNGGIERHFEPIPPAITQGAAFSGLAEWARQAFDRAAPGQDWHVEAHQFRIEAAPDSAGRPTPEGMHRDGVDWVLVLLVRRENVDEGVTEIATPDGRHLGAFTLTDPLDAVLLDDHRILHGVTPVVPHDPARPAWRDVLVLTFKRRA</sequence>
<dbReference type="Proteomes" id="UP000765160">
    <property type="component" value="Unassembled WGS sequence"/>
</dbReference>
<keyword evidence="2" id="KW-1185">Reference proteome</keyword>
<organism evidence="1 2">
    <name type="scientific">Falsiroseomonas frigidaquae</name>
    <dbReference type="NCBI Taxonomy" id="487318"/>
    <lineage>
        <taxon>Bacteria</taxon>
        <taxon>Pseudomonadati</taxon>
        <taxon>Pseudomonadota</taxon>
        <taxon>Alphaproteobacteria</taxon>
        <taxon>Acetobacterales</taxon>
        <taxon>Roseomonadaceae</taxon>
        <taxon>Falsiroseomonas</taxon>
    </lineage>
</organism>
<comment type="caution">
    <text evidence="1">The sequence shown here is derived from an EMBL/GenBank/DDBJ whole genome shotgun (WGS) entry which is preliminary data.</text>
</comment>
<keyword evidence="1" id="KW-0223">Dioxygenase</keyword>
<proteinExistence type="predicted"/>
<protein>
    <submittedName>
        <fullName evidence="1">2OG-Fe dioxygenase family protein</fullName>
    </submittedName>
</protein>
<dbReference type="Pfam" id="PF10014">
    <property type="entry name" value="2OG-Fe_Oxy_2"/>
    <property type="match status" value="1"/>
</dbReference>
<keyword evidence="1" id="KW-0560">Oxidoreductase</keyword>
<dbReference type="InterPro" id="IPR018724">
    <property type="entry name" value="2OG-Fe_dioxygenase"/>
</dbReference>
<name>A0ABX1F3L8_9PROT</name>
<dbReference type="GO" id="GO:0051213">
    <property type="term" value="F:dioxygenase activity"/>
    <property type="evidence" value="ECO:0007669"/>
    <property type="project" value="UniProtKB-KW"/>
</dbReference>
<reference evidence="1 2" key="1">
    <citation type="submission" date="2020-03" db="EMBL/GenBank/DDBJ databases">
        <title>Roseomonas selenitidurans sp. nov. isolated from soil.</title>
        <authorList>
            <person name="Liu H."/>
        </authorList>
    </citation>
    <scope>NUCLEOTIDE SEQUENCE [LARGE SCALE GENOMIC DNA]</scope>
    <source>
        <strain evidence="1 2">JCM 15073</strain>
    </source>
</reference>
<dbReference type="Gene3D" id="2.60.120.620">
    <property type="entry name" value="q2cbj1_9rhob like domain"/>
    <property type="match status" value="1"/>
</dbReference>
<evidence type="ECO:0000313" key="2">
    <source>
        <dbReference type="Proteomes" id="UP000765160"/>
    </source>
</evidence>
<gene>
    <name evidence="1" type="ORF">HB662_19405</name>
</gene>